<evidence type="ECO:0000256" key="3">
    <source>
        <dbReference type="SAM" id="MobiDB-lite"/>
    </source>
</evidence>
<evidence type="ECO:0000313" key="5">
    <source>
        <dbReference type="EMBL" id="CDW35513.1"/>
    </source>
</evidence>
<dbReference type="Pfam" id="PF14604">
    <property type="entry name" value="SH3_9"/>
    <property type="match status" value="1"/>
</dbReference>
<dbReference type="PROSITE" id="PS50002">
    <property type="entry name" value="SH3"/>
    <property type="match status" value="1"/>
</dbReference>
<keyword evidence="1 2" id="KW-0728">SH3 domain</keyword>
<dbReference type="Gene3D" id="2.30.30.40">
    <property type="entry name" value="SH3 Domains"/>
    <property type="match status" value="1"/>
</dbReference>
<sequence length="96" mass="10737">MKVFNTQHTIVPPNITSPSSTKIPHPKSTRGALAPREKFKCIATFPASGKYELNMEENDIVYLNSRREDGWCKGTSERTGQVGLFPISFVTKINPQ</sequence>
<dbReference type="OrthoDB" id="2163411at2759"/>
<organism evidence="5">
    <name type="scientific">Lepeophtheirus salmonis</name>
    <name type="common">Salmon louse</name>
    <name type="synonym">Caligus salmonis</name>
    <dbReference type="NCBI Taxonomy" id="72036"/>
    <lineage>
        <taxon>Eukaryota</taxon>
        <taxon>Metazoa</taxon>
        <taxon>Ecdysozoa</taxon>
        <taxon>Arthropoda</taxon>
        <taxon>Crustacea</taxon>
        <taxon>Multicrustacea</taxon>
        <taxon>Hexanauplia</taxon>
        <taxon>Copepoda</taxon>
        <taxon>Siphonostomatoida</taxon>
        <taxon>Caligidae</taxon>
        <taxon>Lepeophtheirus</taxon>
    </lineage>
</organism>
<protein>
    <recommendedName>
        <fullName evidence="4">SH3 domain-containing protein</fullName>
    </recommendedName>
</protein>
<feature type="domain" description="SH3" evidence="4">
    <location>
        <begin position="34"/>
        <end position="95"/>
    </location>
</feature>
<dbReference type="SMART" id="SM00326">
    <property type="entry name" value="SH3"/>
    <property type="match status" value="1"/>
</dbReference>
<feature type="region of interest" description="Disordered" evidence="3">
    <location>
        <begin position="1"/>
        <end position="32"/>
    </location>
</feature>
<dbReference type="InterPro" id="IPR001452">
    <property type="entry name" value="SH3_domain"/>
</dbReference>
<dbReference type="InterPro" id="IPR036028">
    <property type="entry name" value="SH3-like_dom_sf"/>
</dbReference>
<evidence type="ECO:0000259" key="4">
    <source>
        <dbReference type="PROSITE" id="PS50002"/>
    </source>
</evidence>
<accession>A0A0K2UBA4</accession>
<dbReference type="SUPFAM" id="SSF50044">
    <property type="entry name" value="SH3-domain"/>
    <property type="match status" value="1"/>
</dbReference>
<dbReference type="AlphaFoldDB" id="A0A0K2UBA4"/>
<reference evidence="5" key="1">
    <citation type="submission" date="2014-05" db="EMBL/GenBank/DDBJ databases">
        <authorList>
            <person name="Chronopoulou M."/>
        </authorList>
    </citation>
    <scope>NUCLEOTIDE SEQUENCE</scope>
    <source>
        <tissue evidence="5">Whole organism</tissue>
    </source>
</reference>
<name>A0A0K2UBA4_LEPSM</name>
<dbReference type="EMBL" id="HACA01018152">
    <property type="protein sequence ID" value="CDW35513.1"/>
    <property type="molecule type" value="Transcribed_RNA"/>
</dbReference>
<proteinExistence type="predicted"/>
<evidence type="ECO:0000256" key="1">
    <source>
        <dbReference type="ARBA" id="ARBA00022443"/>
    </source>
</evidence>
<evidence type="ECO:0000256" key="2">
    <source>
        <dbReference type="PROSITE-ProRule" id="PRU00192"/>
    </source>
</evidence>
<feature type="compositionally biased region" description="Polar residues" evidence="3">
    <location>
        <begin position="1"/>
        <end position="22"/>
    </location>
</feature>